<gene>
    <name evidence="1" type="ORF">AVEN_178564_1</name>
</gene>
<keyword evidence="2" id="KW-1185">Reference proteome</keyword>
<name>A0A4Y2FLS8_ARAVE</name>
<proteinExistence type="predicted"/>
<dbReference type="Proteomes" id="UP000499080">
    <property type="component" value="Unassembled WGS sequence"/>
</dbReference>
<accession>A0A4Y2FLS8</accession>
<organism evidence="1 2">
    <name type="scientific">Araneus ventricosus</name>
    <name type="common">Orbweaver spider</name>
    <name type="synonym">Epeira ventricosa</name>
    <dbReference type="NCBI Taxonomy" id="182803"/>
    <lineage>
        <taxon>Eukaryota</taxon>
        <taxon>Metazoa</taxon>
        <taxon>Ecdysozoa</taxon>
        <taxon>Arthropoda</taxon>
        <taxon>Chelicerata</taxon>
        <taxon>Arachnida</taxon>
        <taxon>Araneae</taxon>
        <taxon>Araneomorphae</taxon>
        <taxon>Entelegynae</taxon>
        <taxon>Araneoidea</taxon>
        <taxon>Araneidae</taxon>
        <taxon>Araneus</taxon>
    </lineage>
</organism>
<sequence>MRVRMESSSAQKRMCICGFKCICGIEWKAPVLKSLNAHVGLNAHDFPVCCRNSFLVSIASLVVRCRPRIQTAAGSKTYSTEDPSCIGPVAS</sequence>
<dbReference type="AlphaFoldDB" id="A0A4Y2FLS8"/>
<dbReference type="EMBL" id="BGPR01000935">
    <property type="protein sequence ID" value="GBM40584.1"/>
    <property type="molecule type" value="Genomic_DNA"/>
</dbReference>
<reference evidence="1 2" key="1">
    <citation type="journal article" date="2019" name="Sci. Rep.">
        <title>Orb-weaving spider Araneus ventricosus genome elucidates the spidroin gene catalogue.</title>
        <authorList>
            <person name="Kono N."/>
            <person name="Nakamura H."/>
            <person name="Ohtoshi R."/>
            <person name="Moran D.A.P."/>
            <person name="Shinohara A."/>
            <person name="Yoshida Y."/>
            <person name="Fujiwara M."/>
            <person name="Mori M."/>
            <person name="Tomita M."/>
            <person name="Arakawa K."/>
        </authorList>
    </citation>
    <scope>NUCLEOTIDE SEQUENCE [LARGE SCALE GENOMIC DNA]</scope>
</reference>
<comment type="caution">
    <text evidence="1">The sequence shown here is derived from an EMBL/GenBank/DDBJ whole genome shotgun (WGS) entry which is preliminary data.</text>
</comment>
<protein>
    <submittedName>
        <fullName evidence="1">Uncharacterized protein</fullName>
    </submittedName>
</protein>
<evidence type="ECO:0000313" key="2">
    <source>
        <dbReference type="Proteomes" id="UP000499080"/>
    </source>
</evidence>
<evidence type="ECO:0000313" key="1">
    <source>
        <dbReference type="EMBL" id="GBM40584.1"/>
    </source>
</evidence>